<evidence type="ECO:0000256" key="3">
    <source>
        <dbReference type="ARBA" id="ARBA00022448"/>
    </source>
</evidence>
<feature type="region of interest" description="Disordered" evidence="8">
    <location>
        <begin position="110"/>
        <end position="129"/>
    </location>
</feature>
<feature type="domain" description="V-ATPase proteolipid subunit C-like" evidence="10">
    <location>
        <begin position="184"/>
        <end position="222"/>
    </location>
</feature>
<feature type="transmembrane region" description="Helical" evidence="9">
    <location>
        <begin position="184"/>
        <end position="211"/>
    </location>
</feature>
<gene>
    <name evidence="11" type="ORF">F8388_003701</name>
</gene>
<dbReference type="EMBL" id="JAATIP010000150">
    <property type="protein sequence ID" value="KAF4366463.1"/>
    <property type="molecule type" value="Genomic_DNA"/>
</dbReference>
<sequence length="226" mass="26137">MAEEVTAIAKAEGLEEEEREMQPEFEGLALENGMNRKEKRKALKKMKRKQIRKVVAMKEREEVEPWLNDPEEQKRINLMEHEEVKRSARERKEFEEREKAWLEAMEMQRKKKMEEEEEEEEEAQRRKALDKESRKQQVLIFFFSLLSRMTPTPTMSAAVVVGVTTSWASALAKISPYTYSAIRIAIAIGVSVLGTAWGIYITGSSLIGAAIKAPRITSKNLIRYCR</sequence>
<keyword evidence="3" id="KW-0813">Transport</keyword>
<evidence type="ECO:0000256" key="5">
    <source>
        <dbReference type="ARBA" id="ARBA00022989"/>
    </source>
</evidence>
<dbReference type="AlphaFoldDB" id="A0A7J6F6X5"/>
<evidence type="ECO:0000313" key="12">
    <source>
        <dbReference type="Proteomes" id="UP000525078"/>
    </source>
</evidence>
<keyword evidence="6" id="KW-0406">Ion transport</keyword>
<evidence type="ECO:0000256" key="9">
    <source>
        <dbReference type="SAM" id="Phobius"/>
    </source>
</evidence>
<comment type="similarity">
    <text evidence="2">Belongs to the V-ATPase proteolipid subunit family.</text>
</comment>
<feature type="region of interest" description="Disordered" evidence="8">
    <location>
        <begin position="1"/>
        <end position="21"/>
    </location>
</feature>
<dbReference type="PANTHER" id="PTHR10263">
    <property type="entry name" value="V-TYPE PROTON ATPASE PROTEOLIPID SUBUNIT"/>
    <property type="match status" value="1"/>
</dbReference>
<dbReference type="SUPFAM" id="SSF81333">
    <property type="entry name" value="F1F0 ATP synthase subunit C"/>
    <property type="match status" value="1"/>
</dbReference>
<evidence type="ECO:0000256" key="2">
    <source>
        <dbReference type="ARBA" id="ARBA00007296"/>
    </source>
</evidence>
<keyword evidence="5 9" id="KW-1133">Transmembrane helix</keyword>
<evidence type="ECO:0000313" key="11">
    <source>
        <dbReference type="EMBL" id="KAF4366463.1"/>
    </source>
</evidence>
<evidence type="ECO:0000256" key="8">
    <source>
        <dbReference type="SAM" id="MobiDB-lite"/>
    </source>
</evidence>
<comment type="caution">
    <text evidence="11">The sequence shown here is derived from an EMBL/GenBank/DDBJ whole genome shotgun (WGS) entry which is preliminary data.</text>
</comment>
<evidence type="ECO:0000259" key="10">
    <source>
        <dbReference type="Pfam" id="PF00137"/>
    </source>
</evidence>
<dbReference type="Pfam" id="PF00137">
    <property type="entry name" value="ATP-synt_C"/>
    <property type="match status" value="1"/>
</dbReference>
<protein>
    <recommendedName>
        <fullName evidence="10">V-ATPase proteolipid subunit C-like domain-containing protein</fullName>
    </recommendedName>
</protein>
<comment type="subcellular location">
    <subcellularLocation>
        <location evidence="1">Membrane</location>
        <topology evidence="1">Multi-pass membrane protein</topology>
    </subcellularLocation>
</comment>
<accession>A0A7J6F6X5</accession>
<name>A0A7J6F6X5_CANSA</name>
<keyword evidence="4 9" id="KW-0812">Transmembrane</keyword>
<evidence type="ECO:0000256" key="4">
    <source>
        <dbReference type="ARBA" id="ARBA00022692"/>
    </source>
</evidence>
<dbReference type="GO" id="GO:0033177">
    <property type="term" value="C:proton-transporting two-sector ATPase complex, proton-transporting domain"/>
    <property type="evidence" value="ECO:0007669"/>
    <property type="project" value="InterPro"/>
</dbReference>
<keyword evidence="7 9" id="KW-0472">Membrane</keyword>
<evidence type="ECO:0000256" key="1">
    <source>
        <dbReference type="ARBA" id="ARBA00004141"/>
    </source>
</evidence>
<dbReference type="InterPro" id="IPR035921">
    <property type="entry name" value="F/V-ATP_Csub_sf"/>
</dbReference>
<dbReference type="InterPro" id="IPR002379">
    <property type="entry name" value="ATPase_proteolipid_c-like_dom"/>
</dbReference>
<dbReference type="Proteomes" id="UP000525078">
    <property type="component" value="Unassembled WGS sequence"/>
</dbReference>
<proteinExistence type="inferred from homology"/>
<feature type="transmembrane region" description="Helical" evidence="9">
    <location>
        <begin position="138"/>
        <end position="164"/>
    </location>
</feature>
<evidence type="ECO:0000256" key="7">
    <source>
        <dbReference type="ARBA" id="ARBA00023136"/>
    </source>
</evidence>
<dbReference type="Gene3D" id="1.20.120.610">
    <property type="entry name" value="lithium bound rotor ring of v- atpase"/>
    <property type="match status" value="1"/>
</dbReference>
<organism evidence="11 12">
    <name type="scientific">Cannabis sativa</name>
    <name type="common">Hemp</name>
    <name type="synonym">Marijuana</name>
    <dbReference type="NCBI Taxonomy" id="3483"/>
    <lineage>
        <taxon>Eukaryota</taxon>
        <taxon>Viridiplantae</taxon>
        <taxon>Streptophyta</taxon>
        <taxon>Embryophyta</taxon>
        <taxon>Tracheophyta</taxon>
        <taxon>Spermatophyta</taxon>
        <taxon>Magnoliopsida</taxon>
        <taxon>eudicotyledons</taxon>
        <taxon>Gunneridae</taxon>
        <taxon>Pentapetalae</taxon>
        <taxon>rosids</taxon>
        <taxon>fabids</taxon>
        <taxon>Rosales</taxon>
        <taxon>Cannabaceae</taxon>
        <taxon>Cannabis</taxon>
    </lineage>
</organism>
<reference evidence="11 12" key="1">
    <citation type="journal article" date="2020" name="bioRxiv">
        <title>Sequence and annotation of 42 cannabis genomes reveals extensive copy number variation in cannabinoid synthesis and pathogen resistance genes.</title>
        <authorList>
            <person name="Mckernan K.J."/>
            <person name="Helbert Y."/>
            <person name="Kane L.T."/>
            <person name="Ebling H."/>
            <person name="Zhang L."/>
            <person name="Liu B."/>
            <person name="Eaton Z."/>
            <person name="Mclaughlin S."/>
            <person name="Kingan S."/>
            <person name="Baybayan P."/>
            <person name="Concepcion G."/>
            <person name="Jordan M."/>
            <person name="Riva A."/>
            <person name="Barbazuk W."/>
            <person name="Harkins T."/>
        </authorList>
    </citation>
    <scope>NUCLEOTIDE SEQUENCE [LARGE SCALE GENOMIC DNA]</scope>
    <source>
        <strain evidence="12">cv. Jamaican Lion 4</strain>
        <tissue evidence="11">Leaf</tissue>
    </source>
</reference>
<evidence type="ECO:0000256" key="6">
    <source>
        <dbReference type="ARBA" id="ARBA00023065"/>
    </source>
</evidence>
<dbReference type="GO" id="GO:0015078">
    <property type="term" value="F:proton transmembrane transporter activity"/>
    <property type="evidence" value="ECO:0007669"/>
    <property type="project" value="InterPro"/>
</dbReference>